<dbReference type="CDD" id="cd17574">
    <property type="entry name" value="REC_OmpR"/>
    <property type="match status" value="1"/>
</dbReference>
<evidence type="ECO:0000256" key="2">
    <source>
        <dbReference type="ARBA" id="ARBA00023012"/>
    </source>
</evidence>
<keyword evidence="1 6" id="KW-0597">Phosphoprotein</keyword>
<organism evidence="8">
    <name type="scientific">Dictyoglomus thermophilum</name>
    <dbReference type="NCBI Taxonomy" id="14"/>
    <lineage>
        <taxon>Bacteria</taxon>
        <taxon>Pseudomonadati</taxon>
        <taxon>Dictyoglomota</taxon>
        <taxon>Dictyoglomia</taxon>
        <taxon>Dictyoglomales</taxon>
        <taxon>Dictyoglomaceae</taxon>
        <taxon>Dictyoglomus</taxon>
    </lineage>
</organism>
<keyword evidence="5" id="KW-0804">Transcription</keyword>
<protein>
    <submittedName>
        <fullName evidence="8">Response regulator transcription factor</fullName>
    </submittedName>
</protein>
<feature type="modified residue" description="4-aspartylphosphate" evidence="6">
    <location>
        <position position="53"/>
    </location>
</feature>
<dbReference type="AlphaFoldDB" id="A0A7C3RK19"/>
<evidence type="ECO:0000256" key="6">
    <source>
        <dbReference type="PROSITE-ProRule" id="PRU00169"/>
    </source>
</evidence>
<reference evidence="8" key="1">
    <citation type="journal article" date="2020" name="mSystems">
        <title>Genome- and Community-Level Interaction Insights into Carbon Utilization and Element Cycling Functions of Hydrothermarchaeota in Hydrothermal Sediment.</title>
        <authorList>
            <person name="Zhou Z."/>
            <person name="Liu Y."/>
            <person name="Xu W."/>
            <person name="Pan J."/>
            <person name="Luo Z.H."/>
            <person name="Li M."/>
        </authorList>
    </citation>
    <scope>NUCLEOTIDE SEQUENCE [LARGE SCALE GENOMIC DNA]</scope>
    <source>
        <strain evidence="8">SpSt-81</strain>
    </source>
</reference>
<evidence type="ECO:0000256" key="4">
    <source>
        <dbReference type="ARBA" id="ARBA00023125"/>
    </source>
</evidence>
<dbReference type="SMART" id="SM00448">
    <property type="entry name" value="REC"/>
    <property type="match status" value="1"/>
</dbReference>
<dbReference type="FunFam" id="3.40.50.2300:FF:000001">
    <property type="entry name" value="DNA-binding response regulator PhoB"/>
    <property type="match status" value="1"/>
</dbReference>
<dbReference type="InterPro" id="IPR001789">
    <property type="entry name" value="Sig_transdc_resp-reg_receiver"/>
</dbReference>
<dbReference type="PANTHER" id="PTHR48111">
    <property type="entry name" value="REGULATOR OF RPOS"/>
    <property type="match status" value="1"/>
</dbReference>
<dbReference type="PANTHER" id="PTHR48111:SF1">
    <property type="entry name" value="TWO-COMPONENT RESPONSE REGULATOR ORR33"/>
    <property type="match status" value="1"/>
</dbReference>
<keyword evidence="3" id="KW-0805">Transcription regulation</keyword>
<sequence>MKKILIVEDEENVRSLIRETLDFLKKYEIHEAGTGREALEKIREVQPDLVILDIMLPDIDGYSICEQIKGDPSMNTMVLMLTARSSELDKKVGYSMGADEYMTKPFGLADLISKVELLLGA</sequence>
<dbReference type="GO" id="GO:0005829">
    <property type="term" value="C:cytosol"/>
    <property type="evidence" value="ECO:0007669"/>
    <property type="project" value="TreeGrafter"/>
</dbReference>
<evidence type="ECO:0000256" key="3">
    <source>
        <dbReference type="ARBA" id="ARBA00023015"/>
    </source>
</evidence>
<name>A0A7C3RK19_DICTH</name>
<evidence type="ECO:0000256" key="5">
    <source>
        <dbReference type="ARBA" id="ARBA00023163"/>
    </source>
</evidence>
<evidence type="ECO:0000259" key="7">
    <source>
        <dbReference type="PROSITE" id="PS50110"/>
    </source>
</evidence>
<dbReference type="PROSITE" id="PS50110">
    <property type="entry name" value="RESPONSE_REGULATORY"/>
    <property type="match status" value="1"/>
</dbReference>
<dbReference type="GO" id="GO:0032993">
    <property type="term" value="C:protein-DNA complex"/>
    <property type="evidence" value="ECO:0007669"/>
    <property type="project" value="TreeGrafter"/>
</dbReference>
<feature type="domain" description="Response regulatory" evidence="7">
    <location>
        <begin position="3"/>
        <end position="119"/>
    </location>
</feature>
<dbReference type="GO" id="GO:0000976">
    <property type="term" value="F:transcription cis-regulatory region binding"/>
    <property type="evidence" value="ECO:0007669"/>
    <property type="project" value="TreeGrafter"/>
</dbReference>
<dbReference type="Pfam" id="PF00072">
    <property type="entry name" value="Response_reg"/>
    <property type="match status" value="1"/>
</dbReference>
<dbReference type="SUPFAM" id="SSF52172">
    <property type="entry name" value="CheY-like"/>
    <property type="match status" value="1"/>
</dbReference>
<dbReference type="Gene3D" id="3.40.50.2300">
    <property type="match status" value="1"/>
</dbReference>
<dbReference type="InterPro" id="IPR011006">
    <property type="entry name" value="CheY-like_superfamily"/>
</dbReference>
<gene>
    <name evidence="8" type="ORF">ENW00_02455</name>
</gene>
<dbReference type="GO" id="GO:0000156">
    <property type="term" value="F:phosphorelay response regulator activity"/>
    <property type="evidence" value="ECO:0007669"/>
    <property type="project" value="TreeGrafter"/>
</dbReference>
<keyword evidence="4" id="KW-0238">DNA-binding</keyword>
<accession>A0A7C3RK19</accession>
<dbReference type="EMBL" id="DTIN01000009">
    <property type="protein sequence ID" value="HFX13003.1"/>
    <property type="molecule type" value="Genomic_DNA"/>
</dbReference>
<keyword evidence="2" id="KW-0902">Two-component regulatory system</keyword>
<comment type="caution">
    <text evidence="8">The sequence shown here is derived from an EMBL/GenBank/DDBJ whole genome shotgun (WGS) entry which is preliminary data.</text>
</comment>
<evidence type="ECO:0000256" key="1">
    <source>
        <dbReference type="ARBA" id="ARBA00022553"/>
    </source>
</evidence>
<evidence type="ECO:0000313" key="8">
    <source>
        <dbReference type="EMBL" id="HFX13003.1"/>
    </source>
</evidence>
<proteinExistence type="predicted"/>
<dbReference type="InterPro" id="IPR039420">
    <property type="entry name" value="WalR-like"/>
</dbReference>
<dbReference type="GO" id="GO:0006355">
    <property type="term" value="P:regulation of DNA-templated transcription"/>
    <property type="evidence" value="ECO:0007669"/>
    <property type="project" value="TreeGrafter"/>
</dbReference>